<dbReference type="Proteomes" id="UP001419268">
    <property type="component" value="Unassembled WGS sequence"/>
</dbReference>
<dbReference type="EMBL" id="JBBNAG010000010">
    <property type="protein sequence ID" value="KAK9101303.1"/>
    <property type="molecule type" value="Genomic_DNA"/>
</dbReference>
<gene>
    <name evidence="2" type="ORF">Scep_024733</name>
</gene>
<organism evidence="2 3">
    <name type="scientific">Stephania cephalantha</name>
    <dbReference type="NCBI Taxonomy" id="152367"/>
    <lineage>
        <taxon>Eukaryota</taxon>
        <taxon>Viridiplantae</taxon>
        <taxon>Streptophyta</taxon>
        <taxon>Embryophyta</taxon>
        <taxon>Tracheophyta</taxon>
        <taxon>Spermatophyta</taxon>
        <taxon>Magnoliopsida</taxon>
        <taxon>Ranunculales</taxon>
        <taxon>Menispermaceae</taxon>
        <taxon>Menispermoideae</taxon>
        <taxon>Cissampelideae</taxon>
        <taxon>Stephania</taxon>
    </lineage>
</organism>
<evidence type="ECO:0000256" key="1">
    <source>
        <dbReference type="SAM" id="MobiDB-lite"/>
    </source>
</evidence>
<comment type="caution">
    <text evidence="2">The sequence shown here is derived from an EMBL/GenBank/DDBJ whole genome shotgun (WGS) entry which is preliminary data.</text>
</comment>
<keyword evidence="3" id="KW-1185">Reference proteome</keyword>
<protein>
    <submittedName>
        <fullName evidence="2">Uncharacterized protein</fullName>
    </submittedName>
</protein>
<name>A0AAP0F4D9_9MAGN</name>
<feature type="region of interest" description="Disordered" evidence="1">
    <location>
        <begin position="38"/>
        <end position="95"/>
    </location>
</feature>
<sequence length="95" mass="10540">MAAGDEKHLLMGTSTCGGCLAYWNSCMKTRGRQLEHGRGVGEALRRTTAAGTVEARRQGRRREARTRQQQDAAGTVEVDRRNNETARTVEVQSYT</sequence>
<accession>A0AAP0F4D9</accession>
<proteinExistence type="predicted"/>
<evidence type="ECO:0000313" key="3">
    <source>
        <dbReference type="Proteomes" id="UP001419268"/>
    </source>
</evidence>
<dbReference type="AlphaFoldDB" id="A0AAP0F4D9"/>
<evidence type="ECO:0000313" key="2">
    <source>
        <dbReference type="EMBL" id="KAK9101303.1"/>
    </source>
</evidence>
<reference evidence="2 3" key="1">
    <citation type="submission" date="2024-01" db="EMBL/GenBank/DDBJ databases">
        <title>Genome assemblies of Stephania.</title>
        <authorList>
            <person name="Yang L."/>
        </authorList>
    </citation>
    <scope>NUCLEOTIDE SEQUENCE [LARGE SCALE GENOMIC DNA]</scope>
    <source>
        <strain evidence="2">JXDWG</strain>
        <tissue evidence="2">Leaf</tissue>
    </source>
</reference>